<evidence type="ECO:0000313" key="3">
    <source>
        <dbReference type="Proteomes" id="UP000215914"/>
    </source>
</evidence>
<protein>
    <submittedName>
        <fullName evidence="2">Uncharacterized protein</fullName>
    </submittedName>
</protein>
<dbReference type="AlphaFoldDB" id="A0A251TZB4"/>
<reference evidence="2" key="2">
    <citation type="submission" date="2017-02" db="EMBL/GenBank/DDBJ databases">
        <title>Sunflower complete genome.</title>
        <authorList>
            <person name="Langlade N."/>
            <person name="Munos S."/>
        </authorList>
    </citation>
    <scope>NUCLEOTIDE SEQUENCE [LARGE SCALE GENOMIC DNA]</scope>
    <source>
        <tissue evidence="2">Leaves</tissue>
    </source>
</reference>
<evidence type="ECO:0000313" key="1">
    <source>
        <dbReference type="EMBL" id="KAF5792798.1"/>
    </source>
</evidence>
<dbReference type="PANTHER" id="PTHR33386">
    <property type="entry name" value="OS02G0740600 PROTEIN"/>
    <property type="match status" value="1"/>
</dbReference>
<dbReference type="FunCoup" id="A0A251TZB4">
    <property type="interactions" value="210"/>
</dbReference>
<dbReference type="InParanoid" id="A0A251TZB4"/>
<name>A0A251TZB4_HELAN</name>
<proteinExistence type="predicted"/>
<dbReference type="Proteomes" id="UP000215914">
    <property type="component" value="Chromosome 9"/>
</dbReference>
<dbReference type="EMBL" id="CM007898">
    <property type="protein sequence ID" value="OTG16485.1"/>
    <property type="molecule type" value="Genomic_DNA"/>
</dbReference>
<keyword evidence="3" id="KW-1185">Reference proteome</keyword>
<organism evidence="2 3">
    <name type="scientific">Helianthus annuus</name>
    <name type="common">Common sunflower</name>
    <dbReference type="NCBI Taxonomy" id="4232"/>
    <lineage>
        <taxon>Eukaryota</taxon>
        <taxon>Viridiplantae</taxon>
        <taxon>Streptophyta</taxon>
        <taxon>Embryophyta</taxon>
        <taxon>Tracheophyta</taxon>
        <taxon>Spermatophyta</taxon>
        <taxon>Magnoliopsida</taxon>
        <taxon>eudicotyledons</taxon>
        <taxon>Gunneridae</taxon>
        <taxon>Pentapetalae</taxon>
        <taxon>asterids</taxon>
        <taxon>campanulids</taxon>
        <taxon>Asterales</taxon>
        <taxon>Asteraceae</taxon>
        <taxon>Asteroideae</taxon>
        <taxon>Heliantheae alliance</taxon>
        <taxon>Heliantheae</taxon>
        <taxon>Helianthus</taxon>
    </lineage>
</organism>
<accession>A0A251TZB4</accession>
<dbReference type="OMA" id="WADQSET"/>
<sequence>MDGNYGDHRTAAELNRRDYMWADHTDTQTVYVVPTQSNRSKIKDKLEDGLEKTKAVAATGFKKIKQGSTVGIHWIKHKYHKTTHK</sequence>
<gene>
    <name evidence="2" type="ORF">HannXRQ_Chr09g0271891</name>
    <name evidence="1" type="ORF">HanXRQr2_Chr09g0410061</name>
</gene>
<dbReference type="Gramene" id="mRNA:HanXRQr2_Chr09g0410061">
    <property type="protein sequence ID" value="CDS:HanXRQr2_Chr09g0410061.1"/>
    <property type="gene ID" value="HanXRQr2_Chr09g0410061"/>
</dbReference>
<reference evidence="1 3" key="1">
    <citation type="journal article" date="2017" name="Nature">
        <title>The sunflower genome provides insights into oil metabolism, flowering and Asterid evolution.</title>
        <authorList>
            <person name="Badouin H."/>
            <person name="Gouzy J."/>
            <person name="Grassa C.J."/>
            <person name="Murat F."/>
            <person name="Staton S.E."/>
            <person name="Cottret L."/>
            <person name="Lelandais-Briere C."/>
            <person name="Owens G.L."/>
            <person name="Carrere S."/>
            <person name="Mayjonade B."/>
            <person name="Legrand L."/>
            <person name="Gill N."/>
            <person name="Kane N.C."/>
            <person name="Bowers J.E."/>
            <person name="Hubner S."/>
            <person name="Bellec A."/>
            <person name="Berard A."/>
            <person name="Berges H."/>
            <person name="Blanchet N."/>
            <person name="Boniface M.C."/>
            <person name="Brunel D."/>
            <person name="Catrice O."/>
            <person name="Chaidir N."/>
            <person name="Claudel C."/>
            <person name="Donnadieu C."/>
            <person name="Faraut T."/>
            <person name="Fievet G."/>
            <person name="Helmstetter N."/>
            <person name="King M."/>
            <person name="Knapp S.J."/>
            <person name="Lai Z."/>
            <person name="Le Paslier M.C."/>
            <person name="Lippi Y."/>
            <person name="Lorenzon L."/>
            <person name="Mandel J.R."/>
            <person name="Marage G."/>
            <person name="Marchand G."/>
            <person name="Marquand E."/>
            <person name="Bret-Mestries E."/>
            <person name="Morien E."/>
            <person name="Nambeesan S."/>
            <person name="Nguyen T."/>
            <person name="Pegot-Espagnet P."/>
            <person name="Pouilly N."/>
            <person name="Raftis F."/>
            <person name="Sallet E."/>
            <person name="Schiex T."/>
            <person name="Thomas J."/>
            <person name="Vandecasteele C."/>
            <person name="Vares D."/>
            <person name="Vear F."/>
            <person name="Vautrin S."/>
            <person name="Crespi M."/>
            <person name="Mangin B."/>
            <person name="Burke J.M."/>
            <person name="Salse J."/>
            <person name="Munos S."/>
            <person name="Vincourt P."/>
            <person name="Rieseberg L.H."/>
            <person name="Langlade N.B."/>
        </authorList>
    </citation>
    <scope>NUCLEOTIDE SEQUENCE [LARGE SCALE GENOMIC DNA]</scope>
    <source>
        <strain evidence="3">cv. SF193</strain>
        <tissue evidence="1">Leaves</tissue>
    </source>
</reference>
<dbReference type="PANTHER" id="PTHR33386:SF5">
    <property type="entry name" value="OS02G0740600 PROTEIN"/>
    <property type="match status" value="1"/>
</dbReference>
<evidence type="ECO:0000313" key="2">
    <source>
        <dbReference type="EMBL" id="OTG16485.1"/>
    </source>
</evidence>
<reference evidence="1" key="3">
    <citation type="submission" date="2020-06" db="EMBL/GenBank/DDBJ databases">
        <title>Helianthus annuus Genome sequencing and assembly Release 2.</title>
        <authorList>
            <person name="Gouzy J."/>
            <person name="Langlade N."/>
            <person name="Munos S."/>
        </authorList>
    </citation>
    <scope>NUCLEOTIDE SEQUENCE</scope>
    <source>
        <tissue evidence="1">Leaves</tissue>
    </source>
</reference>
<dbReference type="STRING" id="4232.A0A251TZB4"/>
<dbReference type="EMBL" id="MNCJ02000324">
    <property type="protein sequence ID" value="KAF5792798.1"/>
    <property type="molecule type" value="Genomic_DNA"/>
</dbReference>